<dbReference type="InterPro" id="IPR011701">
    <property type="entry name" value="MFS"/>
</dbReference>
<evidence type="ECO:0000256" key="7">
    <source>
        <dbReference type="SAM" id="Phobius"/>
    </source>
</evidence>
<comment type="subcellular location">
    <subcellularLocation>
        <location evidence="1">Cell membrane</location>
        <topology evidence="1">Multi-pass membrane protein</topology>
    </subcellularLocation>
</comment>
<protein>
    <submittedName>
        <fullName evidence="8">MFS transporter</fullName>
    </submittedName>
</protein>
<dbReference type="Gene3D" id="1.20.1250.20">
    <property type="entry name" value="MFS general substrate transporter like domains"/>
    <property type="match status" value="1"/>
</dbReference>
<name>A0ABZ0W7U7_9BACT</name>
<evidence type="ECO:0000256" key="4">
    <source>
        <dbReference type="ARBA" id="ARBA00022692"/>
    </source>
</evidence>
<proteinExistence type="predicted"/>
<evidence type="ECO:0000313" key="9">
    <source>
        <dbReference type="Proteomes" id="UP001325680"/>
    </source>
</evidence>
<dbReference type="CDD" id="cd06173">
    <property type="entry name" value="MFS_MefA_like"/>
    <property type="match status" value="1"/>
</dbReference>
<keyword evidence="5 7" id="KW-1133">Transmembrane helix</keyword>
<evidence type="ECO:0000313" key="8">
    <source>
        <dbReference type="EMBL" id="WQD39350.1"/>
    </source>
</evidence>
<sequence>MASANTPEVQLINDPFAAVRIPEYRNLMIGRFTFVMAMRMITTVVGWWIYQITKDPLAIGMIGLSEVIPALTLALYSGHMVDTNDKRKLILTGIAGYCIAALVLFTLSTSKTQQLLHTTHISWFIYSVFFFTGILRSFVGPCFSAMIATIVPKNLLQNATTWNQGTWLSASVTGHATGGFLIAFIGISSTLIVISCLVFLSLLFLYQLKPKPPIKIEIAGDDSSLTQAPEKKTWASIKEGLSFVFQTKALLAAMALDMFAVLFGGAVAMIPVFASDILKIGPKGFGWLNAATDIGAIFIVIILTLWPMKRGQGRKMLIAVAGFGTCIILFGLSKWFWLSFSVLVVAGILDGVSVVVRGTVMQLLTPDHMRGRVSSVSGMFVLSSNELGQFESGVMSRAFGVIPSVIIGGCMTVAVVVTTWLKAPTLRKFEY</sequence>
<feature type="transmembrane region" description="Helical" evidence="7">
    <location>
        <begin position="180"/>
        <end position="206"/>
    </location>
</feature>
<feature type="transmembrane region" description="Helical" evidence="7">
    <location>
        <begin position="249"/>
        <end position="273"/>
    </location>
</feature>
<reference evidence="8 9" key="1">
    <citation type="submission" date="2023-12" db="EMBL/GenBank/DDBJ databases">
        <title>Genome sequencing and assembly of bacterial species from a model synthetic community.</title>
        <authorList>
            <person name="Hogle S.L."/>
        </authorList>
    </citation>
    <scope>NUCLEOTIDE SEQUENCE [LARGE SCALE GENOMIC DNA]</scope>
    <source>
        <strain evidence="8 9">HAMBI_3031</strain>
    </source>
</reference>
<organism evidence="8 9">
    <name type="scientific">Niabella yanshanensis</name>
    <dbReference type="NCBI Taxonomy" id="577386"/>
    <lineage>
        <taxon>Bacteria</taxon>
        <taxon>Pseudomonadati</taxon>
        <taxon>Bacteroidota</taxon>
        <taxon>Chitinophagia</taxon>
        <taxon>Chitinophagales</taxon>
        <taxon>Chitinophagaceae</taxon>
        <taxon>Niabella</taxon>
    </lineage>
</organism>
<keyword evidence="4 7" id="KW-0812">Transmembrane</keyword>
<evidence type="ECO:0000256" key="6">
    <source>
        <dbReference type="ARBA" id="ARBA00023136"/>
    </source>
</evidence>
<dbReference type="PANTHER" id="PTHR23513:SF9">
    <property type="entry name" value="ENTEROBACTIN EXPORTER ENTS"/>
    <property type="match status" value="1"/>
</dbReference>
<gene>
    <name evidence="8" type="ORF">U0035_04205</name>
</gene>
<keyword evidence="9" id="KW-1185">Reference proteome</keyword>
<feature type="transmembrane region" description="Helical" evidence="7">
    <location>
        <begin position="57"/>
        <end position="77"/>
    </location>
</feature>
<evidence type="ECO:0000256" key="1">
    <source>
        <dbReference type="ARBA" id="ARBA00004651"/>
    </source>
</evidence>
<keyword evidence="6 7" id="KW-0472">Membrane</keyword>
<feature type="transmembrane region" description="Helical" evidence="7">
    <location>
        <begin position="343"/>
        <end position="364"/>
    </location>
</feature>
<feature type="transmembrane region" description="Helical" evidence="7">
    <location>
        <begin position="317"/>
        <end position="337"/>
    </location>
</feature>
<dbReference type="PANTHER" id="PTHR23513">
    <property type="entry name" value="INTEGRAL MEMBRANE EFFLUX PROTEIN-RELATED"/>
    <property type="match status" value="1"/>
</dbReference>
<keyword evidence="2" id="KW-0813">Transport</keyword>
<keyword evidence="3" id="KW-1003">Cell membrane</keyword>
<feature type="transmembrane region" description="Helical" evidence="7">
    <location>
        <begin position="29"/>
        <end position="50"/>
    </location>
</feature>
<accession>A0ABZ0W7U7</accession>
<feature type="transmembrane region" description="Helical" evidence="7">
    <location>
        <begin position="89"/>
        <end position="109"/>
    </location>
</feature>
<evidence type="ECO:0000256" key="2">
    <source>
        <dbReference type="ARBA" id="ARBA00022448"/>
    </source>
</evidence>
<dbReference type="Pfam" id="PF07690">
    <property type="entry name" value="MFS_1"/>
    <property type="match status" value="1"/>
</dbReference>
<feature type="transmembrane region" description="Helical" evidence="7">
    <location>
        <begin position="285"/>
        <end position="305"/>
    </location>
</feature>
<feature type="transmembrane region" description="Helical" evidence="7">
    <location>
        <begin position="121"/>
        <end position="151"/>
    </location>
</feature>
<feature type="transmembrane region" description="Helical" evidence="7">
    <location>
        <begin position="398"/>
        <end position="421"/>
    </location>
</feature>
<dbReference type="EMBL" id="CP139960">
    <property type="protein sequence ID" value="WQD39350.1"/>
    <property type="molecule type" value="Genomic_DNA"/>
</dbReference>
<dbReference type="SUPFAM" id="SSF103473">
    <property type="entry name" value="MFS general substrate transporter"/>
    <property type="match status" value="1"/>
</dbReference>
<dbReference type="InterPro" id="IPR036259">
    <property type="entry name" value="MFS_trans_sf"/>
</dbReference>
<dbReference type="RefSeq" id="WP_114793299.1">
    <property type="nucleotide sequence ID" value="NZ_CP139960.1"/>
</dbReference>
<evidence type="ECO:0000256" key="5">
    <source>
        <dbReference type="ARBA" id="ARBA00022989"/>
    </source>
</evidence>
<dbReference type="Proteomes" id="UP001325680">
    <property type="component" value="Chromosome"/>
</dbReference>
<evidence type="ECO:0000256" key="3">
    <source>
        <dbReference type="ARBA" id="ARBA00022475"/>
    </source>
</evidence>